<dbReference type="Proteomes" id="UP001065613">
    <property type="component" value="Chromosome"/>
</dbReference>
<sequence length="62" mass="7090">MESISPRQVGRLLEEADIKPHQSGYWLNPPPDPNFEEKVSDICQVYESAILGEEKGEKTQQF</sequence>
<dbReference type="EMBL" id="CP073041">
    <property type="protein sequence ID" value="UXE58988.1"/>
    <property type="molecule type" value="Genomic_DNA"/>
</dbReference>
<reference evidence="1" key="1">
    <citation type="submission" date="2021-04" db="EMBL/GenBank/DDBJ databases">
        <title>Genome sequence of Woronichinia naegeliana from Washington state freshwater lake bloom.</title>
        <authorList>
            <person name="Dreher T.W."/>
        </authorList>
    </citation>
    <scope>NUCLEOTIDE SEQUENCE</scope>
    <source>
        <strain evidence="1">WA131</strain>
    </source>
</reference>
<evidence type="ECO:0000313" key="1">
    <source>
        <dbReference type="EMBL" id="UXE58988.1"/>
    </source>
</evidence>
<dbReference type="KEGG" id="wna:KA717_23825"/>
<accession>A0A977KSK1</accession>
<name>A0A977KSK1_9CYAN</name>
<gene>
    <name evidence="1" type="ORF">KA717_23825</name>
</gene>
<proteinExistence type="predicted"/>
<organism evidence="1">
    <name type="scientific">Woronichinia naegeliana WA131</name>
    <dbReference type="NCBI Taxonomy" id="2824559"/>
    <lineage>
        <taxon>Bacteria</taxon>
        <taxon>Bacillati</taxon>
        <taxon>Cyanobacteriota</taxon>
        <taxon>Cyanophyceae</taxon>
        <taxon>Synechococcales</taxon>
        <taxon>Coelosphaeriaceae</taxon>
        <taxon>Woronichinia</taxon>
    </lineage>
</organism>
<dbReference type="AlphaFoldDB" id="A0A977KSK1"/>
<protein>
    <submittedName>
        <fullName evidence="1">Uncharacterized protein</fullName>
    </submittedName>
</protein>